<organism evidence="4 5">
    <name type="scientific">Polyplax serrata</name>
    <name type="common">Common mouse louse</name>
    <dbReference type="NCBI Taxonomy" id="468196"/>
    <lineage>
        <taxon>Eukaryota</taxon>
        <taxon>Metazoa</taxon>
        <taxon>Ecdysozoa</taxon>
        <taxon>Arthropoda</taxon>
        <taxon>Hexapoda</taxon>
        <taxon>Insecta</taxon>
        <taxon>Pterygota</taxon>
        <taxon>Neoptera</taxon>
        <taxon>Paraneoptera</taxon>
        <taxon>Psocodea</taxon>
        <taxon>Troctomorpha</taxon>
        <taxon>Phthiraptera</taxon>
        <taxon>Anoplura</taxon>
        <taxon>Polyplacidae</taxon>
        <taxon>Polyplax</taxon>
    </lineage>
</organism>
<protein>
    <submittedName>
        <fullName evidence="4">Uncharacterized protein</fullName>
    </submittedName>
</protein>
<dbReference type="InterPro" id="IPR000407">
    <property type="entry name" value="GDA1_CD39_NTPase"/>
</dbReference>
<feature type="signal peptide" evidence="3">
    <location>
        <begin position="1"/>
        <end position="21"/>
    </location>
</feature>
<feature type="chain" id="PRO_5043041354" evidence="3">
    <location>
        <begin position="22"/>
        <end position="432"/>
    </location>
</feature>
<dbReference type="Proteomes" id="UP001372834">
    <property type="component" value="Unassembled WGS sequence"/>
</dbReference>
<dbReference type="GO" id="GO:0016787">
    <property type="term" value="F:hydrolase activity"/>
    <property type="evidence" value="ECO:0007669"/>
    <property type="project" value="UniProtKB-KW"/>
</dbReference>
<proteinExistence type="inferred from homology"/>
<keyword evidence="2" id="KW-0378">Hydrolase</keyword>
<comment type="caution">
    <text evidence="4">The sequence shown here is derived from an EMBL/GenBank/DDBJ whole genome shotgun (WGS) entry which is preliminary data.</text>
</comment>
<sequence length="432" mass="49199">MCKIIFTLLVAYICGFHTANSFSIDANILDKCSKTLGIQKETTSVIFYAKRKGVALMIFKFLESKSTEKVKLLKQSIRWRYESFLDSPNPPMTVNIVLLTMLREAVDEIPQTTWPTLPLTFFVSTEFTNAPVNVTTSIYDQIQSTLEGLGFKMPVGSIVTLTEERKALTYWLSTNILLGTLHSIAYSEPVLVLGKRSNAFVYAPHITKMQSFGEDDILCVLIDRCNFQLYRKTYNFGVEDIKMGVLKPKDKGSTVLTSPCIPKSANFTWSYDNKTYIIEGCALESSQAPETPKEEECNPENIRYLNCVADIKKAVLMHLKQPSPSFAGFNPYIVSSYNLSENTLFTKSADDDTTPINFKNQSWIACMEVFYKHPFLCLETVYMYVMLHEFYKMADNDIMKFRQHIDKKKITWALSAAYLTRHGVRYGVGVEL</sequence>
<name>A0AAN8PBX2_POLSC</name>
<dbReference type="EMBL" id="JAWJWE010000037">
    <property type="protein sequence ID" value="KAK6625640.1"/>
    <property type="molecule type" value="Genomic_DNA"/>
</dbReference>
<dbReference type="AlphaFoldDB" id="A0AAN8PBX2"/>
<evidence type="ECO:0000256" key="3">
    <source>
        <dbReference type="SAM" id="SignalP"/>
    </source>
</evidence>
<evidence type="ECO:0000256" key="2">
    <source>
        <dbReference type="ARBA" id="ARBA00022801"/>
    </source>
</evidence>
<evidence type="ECO:0000256" key="1">
    <source>
        <dbReference type="ARBA" id="ARBA00009283"/>
    </source>
</evidence>
<dbReference type="PANTHER" id="PTHR11782">
    <property type="entry name" value="ADENOSINE/GUANOSINE DIPHOSPHATASE"/>
    <property type="match status" value="1"/>
</dbReference>
<reference evidence="4 5" key="1">
    <citation type="submission" date="2023-10" db="EMBL/GenBank/DDBJ databases">
        <title>Genomes of two closely related lineages of the louse Polyplax serrata with different host specificities.</title>
        <authorList>
            <person name="Martinu J."/>
            <person name="Tarabai H."/>
            <person name="Stefka J."/>
            <person name="Hypsa V."/>
        </authorList>
    </citation>
    <scope>NUCLEOTIDE SEQUENCE [LARGE SCALE GENOMIC DNA]</scope>
    <source>
        <strain evidence="4">HR10_N</strain>
    </source>
</reference>
<dbReference type="PANTHER" id="PTHR11782:SF127">
    <property type="entry name" value="NTPASE, ISOFORM F"/>
    <property type="match status" value="1"/>
</dbReference>
<gene>
    <name evidence="4" type="ORF">RUM43_005939</name>
</gene>
<accession>A0AAN8PBX2</accession>
<evidence type="ECO:0000313" key="5">
    <source>
        <dbReference type="Proteomes" id="UP001372834"/>
    </source>
</evidence>
<evidence type="ECO:0000313" key="4">
    <source>
        <dbReference type="EMBL" id="KAK6625640.1"/>
    </source>
</evidence>
<comment type="similarity">
    <text evidence="1">Belongs to the GDA1/CD39 NTPase family.</text>
</comment>
<dbReference type="Gene3D" id="3.30.420.40">
    <property type="match status" value="1"/>
</dbReference>
<dbReference type="Gene3D" id="3.30.420.150">
    <property type="entry name" value="Exopolyphosphatase. Domain 2"/>
    <property type="match status" value="1"/>
</dbReference>
<keyword evidence="3" id="KW-0732">Signal</keyword>